<evidence type="ECO:0000256" key="8">
    <source>
        <dbReference type="RuleBase" id="RU363111"/>
    </source>
</evidence>
<comment type="function">
    <text evidence="8">May be involved in fusion of retrograde transport vesicles derived from an endocytic compartment with the Golgi complex.</text>
</comment>
<dbReference type="GO" id="GO:0005737">
    <property type="term" value="C:cytoplasm"/>
    <property type="evidence" value="ECO:0007669"/>
    <property type="project" value="UniProtKB-ARBA"/>
</dbReference>
<comment type="subcellular location">
    <subcellularLocation>
        <location evidence="1 8">Membrane</location>
        <topology evidence="1 8">Multi-pass membrane protein</topology>
    </subcellularLocation>
</comment>
<dbReference type="InterPro" id="IPR007305">
    <property type="entry name" value="Vesicle_transpt_Got1/SFT2"/>
</dbReference>
<sequence>MDTLKETLWGEPSSSEVPSPVDAVGSATANDSLCTSLSYKKRIIGFVVCTVLGVLLSLGGTFFLFTSNFTGFGIMYSLGNIIAISATMFLMGPVKQIKEMFKKTRVIATVVFLVALVLTLVLAFTVHIPVLILVCVIIQALAFAWYGLSYIPFAREAVKKFAKSIFPCC</sequence>
<dbReference type="GO" id="GO:0016192">
    <property type="term" value="P:vesicle-mediated transport"/>
    <property type="evidence" value="ECO:0007669"/>
    <property type="project" value="InterPro"/>
</dbReference>
<reference evidence="10" key="1">
    <citation type="journal article" date="2020" name="J. Eukaryot. Microbiol.">
        <title>De novo Sequencing, Assembly and Annotation of the Transcriptome for the Free-Living Testate Amoeba Arcella intermedia.</title>
        <authorList>
            <person name="Ribeiro G.M."/>
            <person name="Porfirio-Sousa A.L."/>
            <person name="Maurer-Alcala X.X."/>
            <person name="Katz L.A."/>
            <person name="Lahr D.J.G."/>
        </authorList>
    </citation>
    <scope>NUCLEOTIDE SEQUENCE</scope>
</reference>
<dbReference type="GO" id="GO:0015031">
    <property type="term" value="P:protein transport"/>
    <property type="evidence" value="ECO:0007669"/>
    <property type="project" value="UniProtKB-KW"/>
</dbReference>
<keyword evidence="4 8" id="KW-0653">Protein transport</keyword>
<feature type="region of interest" description="Disordered" evidence="9">
    <location>
        <begin position="1"/>
        <end position="21"/>
    </location>
</feature>
<feature type="transmembrane region" description="Helical" evidence="8">
    <location>
        <begin position="71"/>
        <end position="94"/>
    </location>
</feature>
<evidence type="ECO:0000256" key="2">
    <source>
        <dbReference type="ARBA" id="ARBA00022448"/>
    </source>
</evidence>
<evidence type="ECO:0000313" key="10">
    <source>
        <dbReference type="EMBL" id="NDV38091.1"/>
    </source>
</evidence>
<dbReference type="PANTHER" id="PTHR23137:SF6">
    <property type="entry name" value="VESICLE TRANSPORT PROTEIN"/>
    <property type="match status" value="1"/>
</dbReference>
<name>A0A6B2LMW9_9EUKA</name>
<evidence type="ECO:0000256" key="7">
    <source>
        <dbReference type="ARBA" id="ARBA00025800"/>
    </source>
</evidence>
<keyword evidence="6 8" id="KW-0472">Membrane</keyword>
<protein>
    <recommendedName>
        <fullName evidence="8">Vesicle transport protein</fullName>
    </recommendedName>
</protein>
<organism evidence="10">
    <name type="scientific">Arcella intermedia</name>
    <dbReference type="NCBI Taxonomy" id="1963864"/>
    <lineage>
        <taxon>Eukaryota</taxon>
        <taxon>Amoebozoa</taxon>
        <taxon>Tubulinea</taxon>
        <taxon>Elardia</taxon>
        <taxon>Arcellinida</taxon>
        <taxon>Sphaerothecina</taxon>
        <taxon>Arcellidae</taxon>
        <taxon>Arcella</taxon>
    </lineage>
</organism>
<dbReference type="EMBL" id="GIBP01009122">
    <property type="protein sequence ID" value="NDV38091.1"/>
    <property type="molecule type" value="Transcribed_RNA"/>
</dbReference>
<evidence type="ECO:0000256" key="4">
    <source>
        <dbReference type="ARBA" id="ARBA00022927"/>
    </source>
</evidence>
<evidence type="ECO:0000256" key="9">
    <source>
        <dbReference type="SAM" id="MobiDB-lite"/>
    </source>
</evidence>
<dbReference type="PANTHER" id="PTHR23137">
    <property type="entry name" value="VESICLE TRANSPORT PROTEIN-RELATED"/>
    <property type="match status" value="1"/>
</dbReference>
<dbReference type="AlphaFoldDB" id="A0A6B2LMW9"/>
<dbReference type="GO" id="GO:0012505">
    <property type="term" value="C:endomembrane system"/>
    <property type="evidence" value="ECO:0007669"/>
    <property type="project" value="UniProtKB-ARBA"/>
</dbReference>
<evidence type="ECO:0000256" key="6">
    <source>
        <dbReference type="ARBA" id="ARBA00023136"/>
    </source>
</evidence>
<dbReference type="GO" id="GO:0016020">
    <property type="term" value="C:membrane"/>
    <property type="evidence" value="ECO:0007669"/>
    <property type="project" value="UniProtKB-SubCell"/>
</dbReference>
<evidence type="ECO:0000256" key="3">
    <source>
        <dbReference type="ARBA" id="ARBA00022692"/>
    </source>
</evidence>
<feature type="transmembrane region" description="Helical" evidence="8">
    <location>
        <begin position="130"/>
        <end position="153"/>
    </location>
</feature>
<accession>A0A6B2LMW9</accession>
<keyword evidence="2 8" id="KW-0813">Transport</keyword>
<feature type="transmembrane region" description="Helical" evidence="8">
    <location>
        <begin position="43"/>
        <end position="65"/>
    </location>
</feature>
<dbReference type="InterPro" id="IPR011691">
    <property type="entry name" value="Vesicle_transpt_SFT2"/>
</dbReference>
<evidence type="ECO:0000256" key="1">
    <source>
        <dbReference type="ARBA" id="ARBA00004141"/>
    </source>
</evidence>
<comment type="similarity">
    <text evidence="7 8">Belongs to the SFT2 family.</text>
</comment>
<evidence type="ECO:0000256" key="5">
    <source>
        <dbReference type="ARBA" id="ARBA00022989"/>
    </source>
</evidence>
<keyword evidence="3 8" id="KW-0812">Transmembrane</keyword>
<feature type="compositionally biased region" description="Low complexity" evidence="9">
    <location>
        <begin position="11"/>
        <end position="21"/>
    </location>
</feature>
<proteinExistence type="inferred from homology"/>
<keyword evidence="5 8" id="KW-1133">Transmembrane helix</keyword>
<dbReference type="Pfam" id="PF04178">
    <property type="entry name" value="Got1"/>
    <property type="match status" value="1"/>
</dbReference>
<feature type="transmembrane region" description="Helical" evidence="8">
    <location>
        <begin position="106"/>
        <end position="124"/>
    </location>
</feature>